<accession>A0A939TJI1</accession>
<keyword evidence="3" id="KW-1185">Reference proteome</keyword>
<protein>
    <submittedName>
        <fullName evidence="2">Replication-relaxation family protein</fullName>
    </submittedName>
</protein>
<evidence type="ECO:0000313" key="3">
    <source>
        <dbReference type="Proteomes" id="UP000668403"/>
    </source>
</evidence>
<organism evidence="2 3">
    <name type="scientific">Leucobacter tardus</name>
    <dbReference type="NCBI Taxonomy" id="501483"/>
    <lineage>
        <taxon>Bacteria</taxon>
        <taxon>Bacillati</taxon>
        <taxon>Actinomycetota</taxon>
        <taxon>Actinomycetes</taxon>
        <taxon>Micrococcales</taxon>
        <taxon>Microbacteriaceae</taxon>
        <taxon>Leucobacter</taxon>
    </lineage>
</organism>
<feature type="region of interest" description="Disordered" evidence="1">
    <location>
        <begin position="1"/>
        <end position="81"/>
    </location>
</feature>
<reference evidence="2" key="1">
    <citation type="submission" date="2021-03" db="EMBL/GenBank/DDBJ databases">
        <title>Leucobacter chromiisoli sp. nov., isolated from chromium-containing soil of chemical plant.</title>
        <authorList>
            <person name="Xu Z."/>
        </authorList>
    </citation>
    <scope>NUCLEOTIDE SEQUENCE</scope>
    <source>
        <strain evidence="2">K 70/01</strain>
    </source>
</reference>
<dbReference type="Proteomes" id="UP000668403">
    <property type="component" value="Unassembled WGS sequence"/>
</dbReference>
<dbReference type="EMBL" id="JAGFBF010000001">
    <property type="protein sequence ID" value="MBO2989261.1"/>
    <property type="molecule type" value="Genomic_DNA"/>
</dbReference>
<feature type="compositionally biased region" description="Acidic residues" evidence="1">
    <location>
        <begin position="34"/>
        <end position="45"/>
    </location>
</feature>
<sequence length="392" mass="43136">MSTPSTVPNFMEEEDYSDGPQVVPIAPPVNPILDGDDREYDEDDAPTSASVQTIGAVRTDEGRQADADSSVEQHKKTAAPRYGRRQLGDRDDLAMAFLRKFSLVSSKQLGIVLGVKARSAYKRMLGLQDLGMVNTERLPGMNQLWFLTQKGHDFLNFRMVIDDRVPKPHKAGRVYFAKLGHSLAVAQAGAQLVGGVSQIPESIGVELPVGLEMLQLLVPEPYMNRTFSAAFSDPQGKLTQGDYAWKQQREARASIEQGRLGLREAMRKMPELWTVVPPGTVQKDTKSNHPADLVIDLEHLREGLAEPRSIALEVELHLKDSKELQRIAGAFETQTTKGAIPVFAEVVYLTNSKSIVEAVISAAKQAKAQTLFKARKLTDADGATYSGKAWEL</sequence>
<dbReference type="RefSeq" id="WP_208237178.1">
    <property type="nucleotide sequence ID" value="NZ_BAAAQU010000001.1"/>
</dbReference>
<gene>
    <name evidence="2" type="ORF">J4H85_04515</name>
</gene>
<comment type="caution">
    <text evidence="2">The sequence shown here is derived from an EMBL/GenBank/DDBJ whole genome shotgun (WGS) entry which is preliminary data.</text>
</comment>
<evidence type="ECO:0000256" key="1">
    <source>
        <dbReference type="SAM" id="MobiDB-lite"/>
    </source>
</evidence>
<dbReference type="InterPro" id="IPR025855">
    <property type="entry name" value="Replic_Relax"/>
</dbReference>
<name>A0A939TJI1_9MICO</name>
<feature type="compositionally biased region" description="Basic and acidic residues" evidence="1">
    <location>
        <begin position="58"/>
        <end position="75"/>
    </location>
</feature>
<proteinExistence type="predicted"/>
<dbReference type="Pfam" id="PF13814">
    <property type="entry name" value="Replic_Relax"/>
    <property type="match status" value="1"/>
</dbReference>
<dbReference type="AlphaFoldDB" id="A0A939TJI1"/>
<evidence type="ECO:0000313" key="2">
    <source>
        <dbReference type="EMBL" id="MBO2989261.1"/>
    </source>
</evidence>